<dbReference type="AlphaFoldDB" id="A0A9R1XKC2"/>
<dbReference type="EMBL" id="NBSK02000004">
    <property type="protein sequence ID" value="KAJ0212974.1"/>
    <property type="molecule type" value="Genomic_DNA"/>
</dbReference>
<accession>A0A9R1XKC2</accession>
<gene>
    <name evidence="9" type="ORF">LSAT_V11C400182970</name>
</gene>
<dbReference type="PANTHER" id="PTHR46988">
    <property type="entry name" value="TWO PORE CALCIUM CHANNEL PROTEIN 1"/>
    <property type="match status" value="1"/>
</dbReference>
<keyword evidence="2" id="KW-0109">Calcium transport</keyword>
<keyword evidence="3" id="KW-0107">Calcium channel</keyword>
<evidence type="ECO:0000313" key="10">
    <source>
        <dbReference type="Proteomes" id="UP000235145"/>
    </source>
</evidence>
<protein>
    <submittedName>
        <fullName evidence="9">Uncharacterized protein</fullName>
    </submittedName>
</protein>
<keyword evidence="8" id="KW-0812">Transmembrane</keyword>
<feature type="transmembrane region" description="Helical" evidence="8">
    <location>
        <begin position="85"/>
        <end position="105"/>
    </location>
</feature>
<keyword evidence="8" id="KW-1133">Transmembrane helix</keyword>
<reference evidence="9 10" key="1">
    <citation type="journal article" date="2017" name="Nat. Commun.">
        <title>Genome assembly with in vitro proximity ligation data and whole-genome triplication in lettuce.</title>
        <authorList>
            <person name="Reyes-Chin-Wo S."/>
            <person name="Wang Z."/>
            <person name="Yang X."/>
            <person name="Kozik A."/>
            <person name="Arikit S."/>
            <person name="Song C."/>
            <person name="Xia L."/>
            <person name="Froenicke L."/>
            <person name="Lavelle D.O."/>
            <person name="Truco M.J."/>
            <person name="Xia R."/>
            <person name="Zhu S."/>
            <person name="Xu C."/>
            <person name="Xu H."/>
            <person name="Xu X."/>
            <person name="Cox K."/>
            <person name="Korf I."/>
            <person name="Meyers B.C."/>
            <person name="Michelmore R.W."/>
        </authorList>
    </citation>
    <scope>NUCLEOTIDE SEQUENCE [LARGE SCALE GENOMIC DNA]</scope>
    <source>
        <strain evidence="10">cv. Salinas</strain>
        <tissue evidence="9">Seedlings</tissue>
    </source>
</reference>
<keyword evidence="7" id="KW-0407">Ion channel</keyword>
<dbReference type="PANTHER" id="PTHR46988:SF2">
    <property type="entry name" value="TWO PORE CALCIUM CHANNEL PROTEIN 1"/>
    <property type="match status" value="1"/>
</dbReference>
<evidence type="ECO:0000256" key="5">
    <source>
        <dbReference type="ARBA" id="ARBA00022837"/>
    </source>
</evidence>
<evidence type="ECO:0000256" key="4">
    <source>
        <dbReference type="ARBA" id="ARBA00022737"/>
    </source>
</evidence>
<evidence type="ECO:0000256" key="2">
    <source>
        <dbReference type="ARBA" id="ARBA00022568"/>
    </source>
</evidence>
<keyword evidence="4" id="KW-0677">Repeat</keyword>
<evidence type="ECO:0000256" key="3">
    <source>
        <dbReference type="ARBA" id="ARBA00022673"/>
    </source>
</evidence>
<evidence type="ECO:0000256" key="1">
    <source>
        <dbReference type="ARBA" id="ARBA00022448"/>
    </source>
</evidence>
<evidence type="ECO:0000256" key="7">
    <source>
        <dbReference type="ARBA" id="ARBA00023303"/>
    </source>
</evidence>
<comment type="caution">
    <text evidence="9">The sequence shown here is derived from an EMBL/GenBank/DDBJ whole genome shotgun (WGS) entry which is preliminary data.</text>
</comment>
<keyword evidence="1" id="KW-0813">Transport</keyword>
<sequence>MVNSRGASKRLQIFNLMDAALLEGESSSRWGVAGGRRAYKSRSDAIAYGSPYQKAAALVDLAEDGSGLPEEILESPNIESSAKYYFMYIRFDILWTLNYFALVALNFFEGVTLIILVVHTLFPILYEGVQLYWKSHVNKLKGLTRQPCYLIWNACHISQYFGFITSVSSVLELDSLCHL</sequence>
<dbReference type="InterPro" id="IPR044581">
    <property type="entry name" value="TPC1_plant"/>
</dbReference>
<keyword evidence="10" id="KW-1185">Reference proteome</keyword>
<evidence type="ECO:0000256" key="8">
    <source>
        <dbReference type="SAM" id="Phobius"/>
    </source>
</evidence>
<dbReference type="GO" id="GO:0005245">
    <property type="term" value="F:voltage-gated calcium channel activity"/>
    <property type="evidence" value="ECO:0007669"/>
    <property type="project" value="InterPro"/>
</dbReference>
<name>A0A9R1XKC2_LACSA</name>
<dbReference type="Proteomes" id="UP000235145">
    <property type="component" value="Unassembled WGS sequence"/>
</dbReference>
<evidence type="ECO:0000313" key="9">
    <source>
        <dbReference type="EMBL" id="KAJ0212974.1"/>
    </source>
</evidence>
<keyword evidence="6" id="KW-0406">Ion transport</keyword>
<proteinExistence type="predicted"/>
<keyword evidence="5" id="KW-0106">Calcium</keyword>
<keyword evidence="8" id="KW-0472">Membrane</keyword>
<organism evidence="9 10">
    <name type="scientific">Lactuca sativa</name>
    <name type="common">Garden lettuce</name>
    <dbReference type="NCBI Taxonomy" id="4236"/>
    <lineage>
        <taxon>Eukaryota</taxon>
        <taxon>Viridiplantae</taxon>
        <taxon>Streptophyta</taxon>
        <taxon>Embryophyta</taxon>
        <taxon>Tracheophyta</taxon>
        <taxon>Spermatophyta</taxon>
        <taxon>Magnoliopsida</taxon>
        <taxon>eudicotyledons</taxon>
        <taxon>Gunneridae</taxon>
        <taxon>Pentapetalae</taxon>
        <taxon>asterids</taxon>
        <taxon>campanulids</taxon>
        <taxon>Asterales</taxon>
        <taxon>Asteraceae</taxon>
        <taxon>Cichorioideae</taxon>
        <taxon>Cichorieae</taxon>
        <taxon>Lactucinae</taxon>
        <taxon>Lactuca</taxon>
    </lineage>
</organism>
<evidence type="ECO:0000256" key="6">
    <source>
        <dbReference type="ARBA" id="ARBA00023065"/>
    </source>
</evidence>